<organism evidence="2 3">
    <name type="scientific">Lactobacillus intestinalis</name>
    <dbReference type="NCBI Taxonomy" id="151781"/>
    <lineage>
        <taxon>Bacteria</taxon>
        <taxon>Bacillati</taxon>
        <taxon>Bacillota</taxon>
        <taxon>Bacilli</taxon>
        <taxon>Lactobacillales</taxon>
        <taxon>Lactobacillaceae</taxon>
        <taxon>Lactobacillus</taxon>
    </lineage>
</organism>
<keyword evidence="1" id="KW-0812">Transmembrane</keyword>
<evidence type="ECO:0000256" key="1">
    <source>
        <dbReference type="SAM" id="Phobius"/>
    </source>
</evidence>
<reference evidence="2 3" key="1">
    <citation type="submission" date="2019-04" db="EMBL/GenBank/DDBJ databases">
        <title>Microbes associate with the intestines of laboratory mice.</title>
        <authorList>
            <person name="Navarre W."/>
            <person name="Wong E."/>
            <person name="Huang K."/>
            <person name="Tropini C."/>
            <person name="Ng K."/>
            <person name="Yu B."/>
        </authorList>
    </citation>
    <scope>NUCLEOTIDE SEQUENCE [LARGE SCALE GENOMIC DNA]</scope>
    <source>
        <strain evidence="2 3">NM61_E11</strain>
    </source>
</reference>
<dbReference type="EMBL" id="SRYV01000005">
    <property type="protein sequence ID" value="TGY16310.1"/>
    <property type="molecule type" value="Genomic_DNA"/>
</dbReference>
<evidence type="ECO:0000313" key="3">
    <source>
        <dbReference type="Proteomes" id="UP000309117"/>
    </source>
</evidence>
<feature type="transmembrane region" description="Helical" evidence="1">
    <location>
        <begin position="122"/>
        <end position="143"/>
    </location>
</feature>
<feature type="transmembrane region" description="Helical" evidence="1">
    <location>
        <begin position="155"/>
        <end position="175"/>
    </location>
</feature>
<gene>
    <name evidence="2" type="ORF">E5351_03850</name>
</gene>
<name>A0A4V3REF6_9LACO</name>
<dbReference type="AlphaFoldDB" id="A0A4V3REF6"/>
<feature type="transmembrane region" description="Helical" evidence="1">
    <location>
        <begin position="95"/>
        <end position="116"/>
    </location>
</feature>
<feature type="transmembrane region" description="Helical" evidence="1">
    <location>
        <begin position="205"/>
        <end position="225"/>
    </location>
</feature>
<accession>A0A4V3REF6</accession>
<sequence>MATQFSSLSFLSNWRTRFVYFLLLPIINILLLVLIDLQYSNSFNWYVAAASVVIDSAALSLQAMSQLLITDANLKIDIEVISKRPYSFYYWKTKALTSLIAGIVLGVINLVLLWPLGLSLTILLKSLTILPLACIFGTILGFTGWSLSWQMSNPYFFANLFISIITIVSGVLVLVSQYPKWLMIISYGFPFYEVVNFIKLNHTSLWMSCLNALVWLVIGIVSYIVQIKPVLNNKIHQY</sequence>
<comment type="caution">
    <text evidence="2">The sequence shown here is derived from an EMBL/GenBank/DDBJ whole genome shotgun (WGS) entry which is preliminary data.</text>
</comment>
<protein>
    <submittedName>
        <fullName evidence="2">Antibiotic transporter permease</fullName>
    </submittedName>
</protein>
<keyword evidence="1" id="KW-1133">Transmembrane helix</keyword>
<evidence type="ECO:0000313" key="2">
    <source>
        <dbReference type="EMBL" id="TGY16310.1"/>
    </source>
</evidence>
<dbReference type="RefSeq" id="WP_004039834.1">
    <property type="nucleotide sequence ID" value="NZ_AQFR02000003.1"/>
</dbReference>
<dbReference type="Proteomes" id="UP000309117">
    <property type="component" value="Unassembled WGS sequence"/>
</dbReference>
<feature type="transmembrane region" description="Helical" evidence="1">
    <location>
        <begin position="18"/>
        <end position="39"/>
    </location>
</feature>
<keyword evidence="1" id="KW-0472">Membrane</keyword>
<proteinExistence type="predicted"/>